<evidence type="ECO:0000313" key="3">
    <source>
        <dbReference type="Proteomes" id="UP001071230"/>
    </source>
</evidence>
<dbReference type="InterPro" id="IPR015231">
    <property type="entry name" value="DUF1934"/>
</dbReference>
<accession>A0A8S0X344</accession>
<dbReference type="EMBL" id="LR746496">
    <property type="protein sequence ID" value="CAA7599760.1"/>
    <property type="molecule type" value="Genomic_DNA"/>
</dbReference>
<dbReference type="SUPFAM" id="SSF50814">
    <property type="entry name" value="Lipocalins"/>
    <property type="match status" value="1"/>
</dbReference>
<keyword evidence="3" id="KW-1185">Reference proteome</keyword>
<gene>
    <name evidence="1" type="ORF">DEACI_0387</name>
    <name evidence="2" type="ORF">DEACI_0759</name>
</gene>
<evidence type="ECO:0000313" key="2">
    <source>
        <dbReference type="EMBL" id="CEJ06311.1"/>
    </source>
</evidence>
<reference evidence="2" key="1">
    <citation type="submission" date="2014-11" db="EMBL/GenBank/DDBJ databases">
        <authorList>
            <person name="Hornung B.V."/>
        </authorList>
    </citation>
    <scope>NUCLEOTIDE SEQUENCE</scope>
    <source>
        <strain evidence="2">INE</strain>
    </source>
</reference>
<dbReference type="AlphaFoldDB" id="A0A8S0X344"/>
<proteinExistence type="predicted"/>
<name>A0A8S0X344_9FIRM</name>
<dbReference type="Pfam" id="PF09148">
    <property type="entry name" value="DUF1934"/>
    <property type="match status" value="1"/>
</dbReference>
<dbReference type="KEGG" id="aacx:DEACI_0387"/>
<dbReference type="InterPro" id="IPR012674">
    <property type="entry name" value="Calycin"/>
</dbReference>
<dbReference type="Proteomes" id="UP000836597">
    <property type="component" value="Chromosome"/>
</dbReference>
<dbReference type="EMBL" id="CDGJ01000019">
    <property type="protein sequence ID" value="CEJ06311.1"/>
    <property type="molecule type" value="Genomic_DNA"/>
</dbReference>
<protein>
    <submittedName>
        <fullName evidence="2">Calycin-like</fullName>
    </submittedName>
</protein>
<evidence type="ECO:0000313" key="1">
    <source>
        <dbReference type="EMBL" id="CAA7599760.1"/>
    </source>
</evidence>
<reference evidence="1" key="2">
    <citation type="submission" date="2020-01" db="EMBL/GenBank/DDBJ databases">
        <authorList>
            <person name="Hornung B."/>
        </authorList>
    </citation>
    <scope>NUCLEOTIDE SEQUENCE</scope>
    <source>
        <strain evidence="1">PacBioINE</strain>
    </source>
</reference>
<dbReference type="Gene3D" id="2.40.128.20">
    <property type="match status" value="1"/>
</dbReference>
<dbReference type="Proteomes" id="UP001071230">
    <property type="component" value="Unassembled WGS sequence"/>
</dbReference>
<sequence>MENSDADGRIAGKKNVLIRVVGTQGFSEGEKDTLEFVTTGAFYERQGAFYLLYRESEVTGMAGVTTSLRIEGKHIVLNRMGKAELKQEFQPGILHRGRYVTSFGTLWLSVLTTKLEYDLTVAGGRISLEYDLFADDALVSHNGLEIVVNSFGLR</sequence>
<dbReference type="RefSeq" id="WP_240983527.1">
    <property type="nucleotide sequence ID" value="NZ_CDGJ01000019.1"/>
</dbReference>
<organism evidence="1">
    <name type="scientific">Acididesulfobacillus acetoxydans</name>
    <dbReference type="NCBI Taxonomy" id="1561005"/>
    <lineage>
        <taxon>Bacteria</taxon>
        <taxon>Bacillati</taxon>
        <taxon>Bacillota</taxon>
        <taxon>Clostridia</taxon>
        <taxon>Eubacteriales</taxon>
        <taxon>Peptococcaceae</taxon>
        <taxon>Acididesulfobacillus</taxon>
    </lineage>
</organism>